<dbReference type="InterPro" id="IPR051647">
    <property type="entry name" value="Mediator_comp_sub12"/>
</dbReference>
<evidence type="ECO:0000313" key="2">
    <source>
        <dbReference type="EMBL" id="KOC64049.1"/>
    </source>
</evidence>
<keyword evidence="3" id="KW-1185">Reference proteome</keyword>
<dbReference type="SUPFAM" id="SSF81995">
    <property type="entry name" value="beta-sandwich domain of Sec23/24"/>
    <property type="match status" value="1"/>
</dbReference>
<organism evidence="2 3">
    <name type="scientific">Habropoda laboriosa</name>
    <dbReference type="NCBI Taxonomy" id="597456"/>
    <lineage>
        <taxon>Eukaryota</taxon>
        <taxon>Metazoa</taxon>
        <taxon>Ecdysozoa</taxon>
        <taxon>Arthropoda</taxon>
        <taxon>Hexapoda</taxon>
        <taxon>Insecta</taxon>
        <taxon>Pterygota</taxon>
        <taxon>Neoptera</taxon>
        <taxon>Endopterygota</taxon>
        <taxon>Hymenoptera</taxon>
        <taxon>Apocrita</taxon>
        <taxon>Aculeata</taxon>
        <taxon>Apoidea</taxon>
        <taxon>Anthophila</taxon>
        <taxon>Apidae</taxon>
        <taxon>Habropoda</taxon>
    </lineage>
</organism>
<feature type="region of interest" description="Disordered" evidence="1">
    <location>
        <begin position="254"/>
        <end position="288"/>
    </location>
</feature>
<protein>
    <submittedName>
        <fullName evidence="2">Disks large 1 tumor suppressor protein</fullName>
    </submittedName>
</protein>
<dbReference type="GO" id="GO:0003713">
    <property type="term" value="F:transcription coactivator activity"/>
    <property type="evidence" value="ECO:0007669"/>
    <property type="project" value="TreeGrafter"/>
</dbReference>
<proteinExistence type="predicted"/>
<dbReference type="AlphaFoldDB" id="A0A0L7QZJ3"/>
<feature type="compositionally biased region" description="Polar residues" evidence="1">
    <location>
        <begin position="51"/>
        <end position="68"/>
    </location>
</feature>
<name>A0A0L7QZJ3_9HYME</name>
<dbReference type="PANTHER" id="PTHR46007">
    <property type="entry name" value="MEDIATOR OF RNA POLYMERASE II TRANSCRIPTION SUBUNIT 12"/>
    <property type="match status" value="1"/>
</dbReference>
<accession>A0A0L7QZJ3</accession>
<evidence type="ECO:0000256" key="1">
    <source>
        <dbReference type="SAM" id="MobiDB-lite"/>
    </source>
</evidence>
<evidence type="ECO:0000313" key="3">
    <source>
        <dbReference type="Proteomes" id="UP000053825"/>
    </source>
</evidence>
<gene>
    <name evidence="2" type="ORF">WH47_02048</name>
</gene>
<dbReference type="GO" id="GO:0045944">
    <property type="term" value="P:positive regulation of transcription by RNA polymerase II"/>
    <property type="evidence" value="ECO:0007669"/>
    <property type="project" value="TreeGrafter"/>
</dbReference>
<dbReference type="EMBL" id="KQ414679">
    <property type="protein sequence ID" value="KOC64049.1"/>
    <property type="molecule type" value="Genomic_DNA"/>
</dbReference>
<dbReference type="PANTHER" id="PTHR46007:SF8">
    <property type="entry name" value="C2H2-TYPE DOMAIN-CONTAINING PROTEIN"/>
    <property type="match status" value="1"/>
</dbReference>
<feature type="compositionally biased region" description="Basic residues" evidence="1">
    <location>
        <begin position="40"/>
        <end position="50"/>
    </location>
</feature>
<dbReference type="OrthoDB" id="78824at2759"/>
<dbReference type="GO" id="GO:0016592">
    <property type="term" value="C:mediator complex"/>
    <property type="evidence" value="ECO:0007669"/>
    <property type="project" value="TreeGrafter"/>
</dbReference>
<dbReference type="Proteomes" id="UP000053825">
    <property type="component" value="Unassembled WGS sequence"/>
</dbReference>
<feature type="region of interest" description="Disordered" evidence="1">
    <location>
        <begin position="31"/>
        <end position="68"/>
    </location>
</feature>
<dbReference type="STRING" id="597456.A0A0L7QZJ3"/>
<reference evidence="2 3" key="1">
    <citation type="submission" date="2015-07" db="EMBL/GenBank/DDBJ databases">
        <title>The genome of Habropoda laboriosa.</title>
        <authorList>
            <person name="Pan H."/>
            <person name="Kapheim K."/>
        </authorList>
    </citation>
    <scope>NUCLEOTIDE SEQUENCE [LARGE SCALE GENOMIC DNA]</scope>
    <source>
        <strain evidence="2">0110345459</strain>
    </source>
</reference>
<sequence length="349" mass="39205">MRRCSKCRHDETLAAQQQQQQQLQQQQQQQQQLQQQQQQHHLHHHPRHQQRTPSQTTSLQTPDDAVSSSANTLFTLDTPGAAGSAGSYCEVHGYVQAKEGSIIRSSLTLDVTASARKLSRSLISSIHFSILCSSRQFLTTFPASFSYSYRACCTHRERKKCEQNVIWRKRDIQEFYELTLLDESKSVQQKTAETIRIADKWEASDGPITPTFAQNDGGPDFPVNQTLSNIYGRKSASPEAPDHVDETQKARYTGGGVEEQLPPPPSPPQLKEAGQLDGVPRPNSVDRILHPDGSQHILTSHETLNKVRFGTIKLNCTDGSCFCELNGSRGSFVNREFPRKIRGDKNARR</sequence>